<evidence type="ECO:0000313" key="1">
    <source>
        <dbReference type="EMBL" id="KAF7368411.1"/>
    </source>
</evidence>
<accession>A0A8H7DEB9</accession>
<sequence>MVGSARGVTVEDSWACAATMRKWPRQMSSPLPFLSYIQANLPSPYQVFTFLHPVVHGPFRRNTGVQRQSATPALTPIRITVSKHDIAPYIVFSTPASPTASSSRSPPASAPLIHDNTVDHGLGYGQSARDPLRHNKLGAHISHVVLPPTRLSTSMTRRSIHRQVLSSVHVKASFVIICLNSGIRRYDTEPVRRFRVDVNRSLALSKKIGPDACGMEVV</sequence>
<comment type="caution">
    <text evidence="1">The sequence shown here is derived from an EMBL/GenBank/DDBJ whole genome shotgun (WGS) entry which is preliminary data.</text>
</comment>
<reference evidence="1" key="1">
    <citation type="submission" date="2020-05" db="EMBL/GenBank/DDBJ databases">
        <title>Mycena genomes resolve the evolution of fungal bioluminescence.</title>
        <authorList>
            <person name="Tsai I.J."/>
        </authorList>
    </citation>
    <scope>NUCLEOTIDE SEQUENCE</scope>
    <source>
        <strain evidence="1">CCC161011</strain>
    </source>
</reference>
<evidence type="ECO:0000313" key="2">
    <source>
        <dbReference type="Proteomes" id="UP000620124"/>
    </source>
</evidence>
<name>A0A8H7DEB9_9AGAR</name>
<gene>
    <name evidence="1" type="ORF">MVEN_00163600</name>
</gene>
<protein>
    <submittedName>
        <fullName evidence="1">Uncharacterized protein</fullName>
    </submittedName>
</protein>
<organism evidence="1 2">
    <name type="scientific">Mycena venus</name>
    <dbReference type="NCBI Taxonomy" id="2733690"/>
    <lineage>
        <taxon>Eukaryota</taxon>
        <taxon>Fungi</taxon>
        <taxon>Dikarya</taxon>
        <taxon>Basidiomycota</taxon>
        <taxon>Agaricomycotina</taxon>
        <taxon>Agaricomycetes</taxon>
        <taxon>Agaricomycetidae</taxon>
        <taxon>Agaricales</taxon>
        <taxon>Marasmiineae</taxon>
        <taxon>Mycenaceae</taxon>
        <taxon>Mycena</taxon>
    </lineage>
</organism>
<proteinExistence type="predicted"/>
<dbReference type="AlphaFoldDB" id="A0A8H7DEB9"/>
<dbReference type="EMBL" id="JACAZI010000002">
    <property type="protein sequence ID" value="KAF7368411.1"/>
    <property type="molecule type" value="Genomic_DNA"/>
</dbReference>
<keyword evidence="2" id="KW-1185">Reference proteome</keyword>
<dbReference type="Proteomes" id="UP000620124">
    <property type="component" value="Unassembled WGS sequence"/>
</dbReference>